<keyword evidence="1" id="KW-0732">Signal</keyword>
<reference evidence="3 4" key="1">
    <citation type="submission" date="2015-05" db="EMBL/GenBank/DDBJ databases">
        <title>Genome sequencing and analysis of members of genus Stenotrophomonas.</title>
        <authorList>
            <person name="Patil P.P."/>
            <person name="Midha S."/>
            <person name="Patil P.B."/>
        </authorList>
    </citation>
    <scope>NUCLEOTIDE SEQUENCE [LARGE SCALE GENOMIC DNA]</scope>
    <source>
        <strain evidence="3 4">DSM 21858</strain>
    </source>
</reference>
<dbReference type="InterPro" id="IPR025164">
    <property type="entry name" value="Toastrack_DUF4097"/>
</dbReference>
<comment type="caution">
    <text evidence="3">The sequence shown here is derived from an EMBL/GenBank/DDBJ whole genome shotgun (WGS) entry which is preliminary data.</text>
</comment>
<gene>
    <name evidence="3" type="ORF">ABB29_06235</name>
</gene>
<name>A0A0R0CKU8_9GAMM</name>
<evidence type="ECO:0000313" key="3">
    <source>
        <dbReference type="EMBL" id="KRG70653.1"/>
    </source>
</evidence>
<evidence type="ECO:0000256" key="1">
    <source>
        <dbReference type="SAM" id="SignalP"/>
    </source>
</evidence>
<dbReference type="RefSeq" id="WP_057657747.1">
    <property type="nucleotide sequence ID" value="NZ_LDJL01000005.1"/>
</dbReference>
<evidence type="ECO:0000313" key="4">
    <source>
        <dbReference type="Proteomes" id="UP000052052"/>
    </source>
</evidence>
<feature type="domain" description="DUF4097" evidence="2">
    <location>
        <begin position="81"/>
        <end position="273"/>
    </location>
</feature>
<feature type="signal peptide" evidence="1">
    <location>
        <begin position="1"/>
        <end position="23"/>
    </location>
</feature>
<sequence length="276" mass="28128">MRPVFIATVLAAPLLLLAPFAQAYECPHAQDRQLELDLAGVRTITFEVNSHDLVLDAVAGTGGKLAGRACADDADDLAGLTLSQRKQGDALVVSLQNEQHKGWSFFNQGMARLHISGQVPADRTIHLKVDSGDASLDGASIASVSVGSGDAQLSNTRGLVAAKVGSGDIKVRQAGALKVTSIGSGDLESASVAGPATVDSIGSGEFSLRGGKGDVHIGSLGSGDIDLRDVTGNVEIRSIGSGDADIRQVTGNLTVASVGSGSVDHQQVGGRIDVAE</sequence>
<dbReference type="Pfam" id="PF13349">
    <property type="entry name" value="DUF4097"/>
    <property type="match status" value="1"/>
</dbReference>
<evidence type="ECO:0000259" key="2">
    <source>
        <dbReference type="Pfam" id="PF13349"/>
    </source>
</evidence>
<organism evidence="3 4">
    <name type="scientific">Pseudoxanthomonas dokdonensis</name>
    <dbReference type="NCBI Taxonomy" id="344882"/>
    <lineage>
        <taxon>Bacteria</taxon>
        <taxon>Pseudomonadati</taxon>
        <taxon>Pseudomonadota</taxon>
        <taxon>Gammaproteobacteria</taxon>
        <taxon>Lysobacterales</taxon>
        <taxon>Lysobacteraceae</taxon>
        <taxon>Pseudoxanthomonas</taxon>
    </lineage>
</organism>
<protein>
    <recommendedName>
        <fullName evidence="2">DUF4097 domain-containing protein</fullName>
    </recommendedName>
</protein>
<accession>A0A0R0CKU8</accession>
<dbReference type="EMBL" id="LDJL01000005">
    <property type="protein sequence ID" value="KRG70653.1"/>
    <property type="molecule type" value="Genomic_DNA"/>
</dbReference>
<dbReference type="Gene3D" id="2.160.20.120">
    <property type="match status" value="1"/>
</dbReference>
<keyword evidence="4" id="KW-1185">Reference proteome</keyword>
<dbReference type="Proteomes" id="UP000052052">
    <property type="component" value="Unassembled WGS sequence"/>
</dbReference>
<dbReference type="PATRIC" id="fig|344882.3.peg.2583"/>
<dbReference type="STRING" id="344882.ABB29_06235"/>
<proteinExistence type="predicted"/>
<feature type="chain" id="PRO_5006394220" description="DUF4097 domain-containing protein" evidence="1">
    <location>
        <begin position="24"/>
        <end position="276"/>
    </location>
</feature>
<dbReference type="AlphaFoldDB" id="A0A0R0CKU8"/>